<dbReference type="Proteomes" id="UP000663760">
    <property type="component" value="Chromosome 14"/>
</dbReference>
<gene>
    <name evidence="3" type="ORF">SI8410_14018764</name>
</gene>
<keyword evidence="1" id="KW-0862">Zinc</keyword>
<feature type="compositionally biased region" description="Polar residues" evidence="2">
    <location>
        <begin position="98"/>
        <end position="109"/>
    </location>
</feature>
<evidence type="ECO:0000256" key="2">
    <source>
        <dbReference type="SAM" id="MobiDB-lite"/>
    </source>
</evidence>
<dbReference type="InterPro" id="IPR005019">
    <property type="entry name" value="Adenine_glyco"/>
</dbReference>
<organism evidence="3 4">
    <name type="scientific">Spirodela intermedia</name>
    <name type="common">Intermediate duckweed</name>
    <dbReference type="NCBI Taxonomy" id="51605"/>
    <lineage>
        <taxon>Eukaryota</taxon>
        <taxon>Viridiplantae</taxon>
        <taxon>Streptophyta</taxon>
        <taxon>Embryophyta</taxon>
        <taxon>Tracheophyta</taxon>
        <taxon>Spermatophyta</taxon>
        <taxon>Magnoliopsida</taxon>
        <taxon>Liliopsida</taxon>
        <taxon>Araceae</taxon>
        <taxon>Lemnoideae</taxon>
        <taxon>Spirodela</taxon>
    </lineage>
</organism>
<dbReference type="GO" id="GO:0046872">
    <property type="term" value="F:metal ion binding"/>
    <property type="evidence" value="ECO:0007669"/>
    <property type="project" value="UniProtKB-KW"/>
</dbReference>
<feature type="region of interest" description="Disordered" evidence="2">
    <location>
        <begin position="349"/>
        <end position="369"/>
    </location>
</feature>
<dbReference type="AlphaFoldDB" id="A0A7I8LEK3"/>
<dbReference type="OrthoDB" id="3941538at2759"/>
<name>A0A7I8LEK3_SPIIN</name>
<sequence>MSGAPTVRSMNLGESEVRPVLGPAGNKARSISTLGKPASKPLRKVEKATVTSPDGRKPPSSANDSPPLSPSPSAPSILRRQELLLHSNLSLNASFSSDCSTDSFRSRASTGRIGASRLTRHRKHVLPRLERNSPKVEKAASDGDPASPQGNLQGKKTCSWVTPNVDPLYVAFHDEEWGVPVHDDKKLFELLILSSALGELTWPAILSKRHIFRELFADFDPVAVSKMSEKKLTAPGSPASAMLSEAKLRATVENARQILKITEELGSFDRYCWGFVNHKPIVSRFRYPRQVPVKTPKAEAVSKDMVRRGFRCVGPTVVYSFMQAAGITNDHLIACHRFHDCCAAAAATERNPSPEAEEEKPTVAADESP</sequence>
<keyword evidence="4" id="KW-1185">Reference proteome</keyword>
<dbReference type="GO" id="GO:0008725">
    <property type="term" value="F:DNA-3-methyladenine glycosylase activity"/>
    <property type="evidence" value="ECO:0007669"/>
    <property type="project" value="InterPro"/>
</dbReference>
<dbReference type="Gene3D" id="1.10.340.30">
    <property type="entry name" value="Hypothetical protein, domain 2"/>
    <property type="match status" value="1"/>
</dbReference>
<dbReference type="GO" id="GO:0006284">
    <property type="term" value="P:base-excision repair"/>
    <property type="evidence" value="ECO:0007669"/>
    <property type="project" value="InterPro"/>
</dbReference>
<feature type="binding site" evidence="1">
    <location>
        <position position="331"/>
    </location>
    <ligand>
        <name>Zn(2+)</name>
        <dbReference type="ChEBI" id="CHEBI:29105"/>
    </ligand>
</feature>
<dbReference type="EMBL" id="LR746277">
    <property type="protein sequence ID" value="CAA7408086.1"/>
    <property type="molecule type" value="Genomic_DNA"/>
</dbReference>
<feature type="compositionally biased region" description="Basic and acidic residues" evidence="2">
    <location>
        <begin position="127"/>
        <end position="141"/>
    </location>
</feature>
<feature type="binding site" evidence="1">
    <location>
        <position position="173"/>
    </location>
    <ligand>
        <name>Zn(2+)</name>
        <dbReference type="ChEBI" id="CHEBI:29105"/>
    </ligand>
</feature>
<reference evidence="3" key="1">
    <citation type="submission" date="2020-02" db="EMBL/GenBank/DDBJ databases">
        <authorList>
            <person name="Scholz U."/>
            <person name="Mascher M."/>
            <person name="Fiebig A."/>
        </authorList>
    </citation>
    <scope>NUCLEOTIDE SEQUENCE</scope>
</reference>
<protein>
    <submittedName>
        <fullName evidence="3">Uncharacterized protein</fullName>
    </submittedName>
</protein>
<accession>A0A7I8LEK3</accession>
<dbReference type="SUPFAM" id="SSF48150">
    <property type="entry name" value="DNA-glycosylase"/>
    <property type="match status" value="1"/>
</dbReference>
<feature type="region of interest" description="Disordered" evidence="2">
    <location>
        <begin position="96"/>
        <end position="154"/>
    </location>
</feature>
<dbReference type="PANTHER" id="PTHR31116:SF5">
    <property type="entry name" value="OS06G0649800 PROTEIN"/>
    <property type="match status" value="1"/>
</dbReference>
<dbReference type="InterPro" id="IPR011257">
    <property type="entry name" value="DNA_glycosylase"/>
</dbReference>
<proteinExistence type="predicted"/>
<feature type="binding site" evidence="1">
    <location>
        <position position="335"/>
    </location>
    <ligand>
        <name>Zn(2+)</name>
        <dbReference type="ChEBI" id="CHEBI:29105"/>
    </ligand>
</feature>
<dbReference type="PANTHER" id="PTHR31116">
    <property type="entry name" value="OS04G0501200 PROTEIN"/>
    <property type="match status" value="1"/>
</dbReference>
<feature type="region of interest" description="Disordered" evidence="2">
    <location>
        <begin position="1"/>
        <end position="75"/>
    </location>
</feature>
<feature type="binding site" evidence="1">
    <location>
        <position position="158"/>
    </location>
    <ligand>
        <name>Zn(2+)</name>
        <dbReference type="ChEBI" id="CHEBI:29105"/>
    </ligand>
</feature>
<keyword evidence="1" id="KW-0479">Metal-binding</keyword>
<evidence type="ECO:0000313" key="3">
    <source>
        <dbReference type="EMBL" id="CAA7408086.1"/>
    </source>
</evidence>
<evidence type="ECO:0000313" key="4">
    <source>
        <dbReference type="Proteomes" id="UP000663760"/>
    </source>
</evidence>
<evidence type="ECO:0000256" key="1">
    <source>
        <dbReference type="PIRSR" id="PIRSR605019-1"/>
    </source>
</evidence>
<dbReference type="Pfam" id="PF03352">
    <property type="entry name" value="Adenine_glyco"/>
    <property type="match status" value="1"/>
</dbReference>